<organism evidence="9 10">
    <name type="scientific">Anabarilius grahami</name>
    <name type="common">Kanglang fish</name>
    <name type="synonym">Barilius grahami</name>
    <dbReference type="NCBI Taxonomy" id="495550"/>
    <lineage>
        <taxon>Eukaryota</taxon>
        <taxon>Metazoa</taxon>
        <taxon>Chordata</taxon>
        <taxon>Craniata</taxon>
        <taxon>Vertebrata</taxon>
        <taxon>Euteleostomi</taxon>
        <taxon>Actinopterygii</taxon>
        <taxon>Neopterygii</taxon>
        <taxon>Teleostei</taxon>
        <taxon>Ostariophysi</taxon>
        <taxon>Cypriniformes</taxon>
        <taxon>Xenocyprididae</taxon>
        <taxon>Xenocypridinae</taxon>
        <taxon>Xenocypridinae incertae sedis</taxon>
        <taxon>Anabarilius</taxon>
    </lineage>
</organism>
<accession>A0A3N0XFN5</accession>
<dbReference type="InterPro" id="IPR036116">
    <property type="entry name" value="FN3_sf"/>
</dbReference>
<dbReference type="GO" id="GO:0005886">
    <property type="term" value="C:plasma membrane"/>
    <property type="evidence" value="ECO:0007669"/>
    <property type="project" value="TreeGrafter"/>
</dbReference>
<evidence type="ECO:0000256" key="3">
    <source>
        <dbReference type="ARBA" id="ARBA00022741"/>
    </source>
</evidence>
<dbReference type="PANTHER" id="PTHR46877:SF11">
    <property type="entry name" value="EPHRIN TYPE-B RECEPTOR 2"/>
    <property type="match status" value="1"/>
</dbReference>
<dbReference type="PROSITE" id="PS50853">
    <property type="entry name" value="FN3"/>
    <property type="match status" value="1"/>
</dbReference>
<dbReference type="PANTHER" id="PTHR46877">
    <property type="entry name" value="EPH RECEPTOR A5"/>
    <property type="match status" value="1"/>
</dbReference>
<evidence type="ECO:0000259" key="8">
    <source>
        <dbReference type="PROSITE" id="PS50853"/>
    </source>
</evidence>
<dbReference type="SUPFAM" id="SSF49265">
    <property type="entry name" value="Fibronectin type III"/>
    <property type="match status" value="1"/>
</dbReference>
<dbReference type="GO" id="GO:0005524">
    <property type="term" value="F:ATP binding"/>
    <property type="evidence" value="ECO:0007669"/>
    <property type="project" value="UniProtKB-KW"/>
</dbReference>
<keyword evidence="10" id="KW-1185">Reference proteome</keyword>
<evidence type="ECO:0000256" key="2">
    <source>
        <dbReference type="ARBA" id="ARBA00022692"/>
    </source>
</evidence>
<evidence type="ECO:0000313" key="9">
    <source>
        <dbReference type="EMBL" id="ROI16197.1"/>
    </source>
</evidence>
<evidence type="ECO:0000256" key="6">
    <source>
        <dbReference type="ARBA" id="ARBA00023136"/>
    </source>
</evidence>
<evidence type="ECO:0000313" key="10">
    <source>
        <dbReference type="Proteomes" id="UP000281406"/>
    </source>
</evidence>
<keyword evidence="2" id="KW-0812">Transmembrane</keyword>
<comment type="caution">
    <text evidence="9">The sequence shown here is derived from an EMBL/GenBank/DDBJ whole genome shotgun (WGS) entry which is preliminary data.</text>
</comment>
<evidence type="ECO:0000256" key="1">
    <source>
        <dbReference type="ARBA" id="ARBA00004167"/>
    </source>
</evidence>
<evidence type="ECO:0000256" key="4">
    <source>
        <dbReference type="ARBA" id="ARBA00022840"/>
    </source>
</evidence>
<keyword evidence="7 9" id="KW-0675">Receptor</keyword>
<sequence length="138" mass="14935">MLEWNPPRETGGRDDVVYNIICKSCGGGRGGCTRCGDNVQFVPRQLGLTESRVFISDLLAHTQYTFEVQAVNGVSDQSPYSPQYASVNITTNQADRYLELLGAQTETAIILCSSSLLATDRSSNPSPLLPSKAPCFSV</sequence>
<dbReference type="Pfam" id="PF00041">
    <property type="entry name" value="fn3"/>
    <property type="match status" value="1"/>
</dbReference>
<feature type="domain" description="Fibronectin type-III" evidence="8">
    <location>
        <begin position="1"/>
        <end position="94"/>
    </location>
</feature>
<dbReference type="GO" id="GO:0005005">
    <property type="term" value="F:transmembrane-ephrin receptor activity"/>
    <property type="evidence" value="ECO:0007669"/>
    <property type="project" value="TreeGrafter"/>
</dbReference>
<name>A0A3N0XFN5_ANAGA</name>
<keyword evidence="6" id="KW-0472">Membrane</keyword>
<dbReference type="AlphaFoldDB" id="A0A3N0XFN5"/>
<reference evidence="9 10" key="1">
    <citation type="submission" date="2018-10" db="EMBL/GenBank/DDBJ databases">
        <title>Genome assembly for a Yunnan-Guizhou Plateau 3E fish, Anabarilius grahami (Regan), and its evolutionary and genetic applications.</title>
        <authorList>
            <person name="Jiang W."/>
        </authorList>
    </citation>
    <scope>NUCLEOTIDE SEQUENCE [LARGE SCALE GENOMIC DNA]</scope>
    <source>
        <strain evidence="9">AG-KIZ</strain>
        <tissue evidence="9">Muscle</tissue>
    </source>
</reference>
<dbReference type="Gene3D" id="2.60.40.10">
    <property type="entry name" value="Immunoglobulins"/>
    <property type="match status" value="1"/>
</dbReference>
<protein>
    <submittedName>
        <fullName evidence="9">Ephrin type-B receptor 2</fullName>
    </submittedName>
</protein>
<keyword evidence="4" id="KW-0067">ATP-binding</keyword>
<dbReference type="GO" id="GO:0030425">
    <property type="term" value="C:dendrite"/>
    <property type="evidence" value="ECO:0007669"/>
    <property type="project" value="TreeGrafter"/>
</dbReference>
<proteinExistence type="predicted"/>
<keyword evidence="3" id="KW-0547">Nucleotide-binding</keyword>
<gene>
    <name evidence="9" type="ORF">DPX16_12315</name>
</gene>
<dbReference type="FunFam" id="2.60.40.10:FF:000041">
    <property type="entry name" value="ephrin type-A receptor 3"/>
    <property type="match status" value="1"/>
</dbReference>
<evidence type="ECO:0000256" key="5">
    <source>
        <dbReference type="ARBA" id="ARBA00022989"/>
    </source>
</evidence>
<dbReference type="Proteomes" id="UP000281406">
    <property type="component" value="Unassembled WGS sequence"/>
</dbReference>
<dbReference type="InterPro" id="IPR003961">
    <property type="entry name" value="FN3_dom"/>
</dbReference>
<dbReference type="EMBL" id="RJVU01075544">
    <property type="protein sequence ID" value="ROI16197.1"/>
    <property type="molecule type" value="Genomic_DNA"/>
</dbReference>
<evidence type="ECO:0000256" key="7">
    <source>
        <dbReference type="ARBA" id="ARBA00023170"/>
    </source>
</evidence>
<dbReference type="GO" id="GO:0007411">
    <property type="term" value="P:axon guidance"/>
    <property type="evidence" value="ECO:0007669"/>
    <property type="project" value="TreeGrafter"/>
</dbReference>
<dbReference type="InterPro" id="IPR050449">
    <property type="entry name" value="Ephrin_rcpt_TKs"/>
</dbReference>
<dbReference type="InterPro" id="IPR013783">
    <property type="entry name" value="Ig-like_fold"/>
</dbReference>
<dbReference type="OrthoDB" id="4062651at2759"/>
<dbReference type="CDD" id="cd00063">
    <property type="entry name" value="FN3"/>
    <property type="match status" value="1"/>
</dbReference>
<keyword evidence="5" id="KW-1133">Transmembrane helix</keyword>
<comment type="subcellular location">
    <subcellularLocation>
        <location evidence="1">Membrane</location>
        <topology evidence="1">Single-pass membrane protein</topology>
    </subcellularLocation>
</comment>